<accession>A0ABD3RXD0</accession>
<evidence type="ECO:0000313" key="4">
    <source>
        <dbReference type="EMBL" id="KAL3816882.1"/>
    </source>
</evidence>
<dbReference type="SUPFAM" id="SSF53850">
    <property type="entry name" value="Periplasmic binding protein-like II"/>
    <property type="match status" value="1"/>
</dbReference>
<comment type="caution">
    <text evidence="4">The sequence shown here is derived from an EMBL/GenBank/DDBJ whole genome shotgun (WGS) entry which is preliminary data.</text>
</comment>
<evidence type="ECO:0000256" key="2">
    <source>
        <dbReference type="ARBA" id="ARBA00022448"/>
    </source>
</evidence>
<keyword evidence="2" id="KW-0813">Transport</keyword>
<protein>
    <recommendedName>
        <fullName evidence="6">Receptor ligand binding region domain-containing protein</fullName>
    </recommendedName>
</protein>
<evidence type="ECO:0000313" key="5">
    <source>
        <dbReference type="Proteomes" id="UP001530377"/>
    </source>
</evidence>
<comment type="similarity">
    <text evidence="1">Belongs to the bacterial solute-binding protein 3 family.</text>
</comment>
<organism evidence="4 5">
    <name type="scientific">Cyclostephanos tholiformis</name>
    <dbReference type="NCBI Taxonomy" id="382380"/>
    <lineage>
        <taxon>Eukaryota</taxon>
        <taxon>Sar</taxon>
        <taxon>Stramenopiles</taxon>
        <taxon>Ochrophyta</taxon>
        <taxon>Bacillariophyta</taxon>
        <taxon>Coscinodiscophyceae</taxon>
        <taxon>Thalassiosirophycidae</taxon>
        <taxon>Stephanodiscales</taxon>
        <taxon>Stephanodiscaceae</taxon>
        <taxon>Cyclostephanos</taxon>
    </lineage>
</organism>
<proteinExistence type="inferred from homology"/>
<dbReference type="EMBL" id="JALLPB020000127">
    <property type="protein sequence ID" value="KAL3816882.1"/>
    <property type="molecule type" value="Genomic_DNA"/>
</dbReference>
<dbReference type="PANTHER" id="PTHR30085">
    <property type="entry name" value="AMINO ACID ABC TRANSPORTER PERMEASE"/>
    <property type="match status" value="1"/>
</dbReference>
<dbReference type="Gene3D" id="3.40.190.10">
    <property type="entry name" value="Periplasmic binding protein-like II"/>
    <property type="match status" value="3"/>
</dbReference>
<dbReference type="AlphaFoldDB" id="A0ABD3RXD0"/>
<name>A0ABD3RXD0_9STRA</name>
<sequence>MRTTGVNFHFTTTYYYDGLAYYGNEIFVRCAQDRKRHSECSSLRICVMKGTTNEDFVRSNFPSEYIVVVSEFAEEAVGLANNTCNVIARDASLLPRDSSTDIFGDRPFVLGNKTMTIEPLSIATRGDDEEFSYVIDMVINALFYGEEQGLSKNMSRCTNSTPLTGNVSDLNFMNAVFCVGNYRDLIPARLLDISAMNQINNGTTGMLYASPFGDLDRKFDLASIPSPDHVHQIKEQGYLNCGVVTPAGYSANNIDKLVGMSADYCRSLAAAIFQGDYEAVTLTSFENDRRSIAALTTSEIDVLSGARVEKRVGVHFSEPFYYGADNISFYSMATRDDDTLLSSLVNAVILATIYALEFGIVKERSEEMPQSSIFGDELGWALRDAVAYSGSWGELYVKNFGSTKYHSGRNALNVRGPRMHSFPVVDRDLL</sequence>
<keyword evidence="5" id="KW-1185">Reference proteome</keyword>
<evidence type="ECO:0000256" key="1">
    <source>
        <dbReference type="ARBA" id="ARBA00010333"/>
    </source>
</evidence>
<evidence type="ECO:0008006" key="6">
    <source>
        <dbReference type="Google" id="ProtNLM"/>
    </source>
</evidence>
<gene>
    <name evidence="4" type="ORF">ACHAXA_006958</name>
</gene>
<reference evidence="4 5" key="1">
    <citation type="submission" date="2024-10" db="EMBL/GenBank/DDBJ databases">
        <title>Updated reference genomes for cyclostephanoid diatoms.</title>
        <authorList>
            <person name="Roberts W.R."/>
            <person name="Alverson A.J."/>
        </authorList>
    </citation>
    <scope>NUCLEOTIDE SEQUENCE [LARGE SCALE GENOMIC DNA]</scope>
    <source>
        <strain evidence="4 5">AJA228-03</strain>
    </source>
</reference>
<dbReference type="InterPro" id="IPR051455">
    <property type="entry name" value="Bact_solute-bind_prot3"/>
</dbReference>
<keyword evidence="3" id="KW-0732">Signal</keyword>
<dbReference type="PANTHER" id="PTHR30085:SF6">
    <property type="entry name" value="ABC TRANSPORTER GLUTAMINE-BINDING PROTEIN GLNH"/>
    <property type="match status" value="1"/>
</dbReference>
<evidence type="ECO:0000256" key="3">
    <source>
        <dbReference type="ARBA" id="ARBA00022729"/>
    </source>
</evidence>
<dbReference type="Proteomes" id="UP001530377">
    <property type="component" value="Unassembled WGS sequence"/>
</dbReference>